<organism evidence="2 3">
    <name type="scientific">Vitis vinifera</name>
    <name type="common">Grape</name>
    <dbReference type="NCBI Taxonomy" id="29760"/>
    <lineage>
        <taxon>Eukaryota</taxon>
        <taxon>Viridiplantae</taxon>
        <taxon>Streptophyta</taxon>
        <taxon>Embryophyta</taxon>
        <taxon>Tracheophyta</taxon>
        <taxon>Spermatophyta</taxon>
        <taxon>Magnoliopsida</taxon>
        <taxon>eudicotyledons</taxon>
        <taxon>Gunneridae</taxon>
        <taxon>Pentapetalae</taxon>
        <taxon>rosids</taxon>
        <taxon>Vitales</taxon>
        <taxon>Vitaceae</taxon>
        <taxon>Viteae</taxon>
        <taxon>Vitis</taxon>
    </lineage>
</organism>
<dbReference type="Proteomes" id="UP000288805">
    <property type="component" value="Unassembled WGS sequence"/>
</dbReference>
<name>A0A438GA22_VITVI</name>
<protein>
    <submittedName>
        <fullName evidence="2">Uncharacterized protein</fullName>
    </submittedName>
</protein>
<dbReference type="AlphaFoldDB" id="A0A438GA22"/>
<sequence length="304" mass="34365">MFGSKRALIRLQIAAWHHRKRETASDRGVAPPEREKNTSQGTCRDWSGEKVVGASPERLFGGPTETKSPKEVRAGLGWENQGGGKADRRQAKLEEERVAGKALTRPHAPAREIQPSAGKMRVAGAWPARGCSFGAGAFTKVGDLLQALLLNFSSFSHFGRTPSPSFSFGWTPVGEYYDHSKALREEIQGESPLRMITADGDTEDATTACWDMIEVNSDNNKERGLEWRSAQSEPQEVRGWEENRWEESSLARFNHFLGFLTERLEKEILDFLVKIRKRRERIHNKGLLEKSKFERELMKLKLLS</sequence>
<evidence type="ECO:0000256" key="1">
    <source>
        <dbReference type="SAM" id="MobiDB-lite"/>
    </source>
</evidence>
<dbReference type="EMBL" id="QGNW01000510">
    <property type="protein sequence ID" value="RVW69044.1"/>
    <property type="molecule type" value="Genomic_DNA"/>
</dbReference>
<reference evidence="2 3" key="1">
    <citation type="journal article" date="2018" name="PLoS Genet.">
        <title>Population sequencing reveals clonal diversity and ancestral inbreeding in the grapevine cultivar Chardonnay.</title>
        <authorList>
            <person name="Roach M.J."/>
            <person name="Johnson D.L."/>
            <person name="Bohlmann J."/>
            <person name="van Vuuren H.J."/>
            <person name="Jones S.J."/>
            <person name="Pretorius I.S."/>
            <person name="Schmidt S.A."/>
            <person name="Borneman A.R."/>
        </authorList>
    </citation>
    <scope>NUCLEOTIDE SEQUENCE [LARGE SCALE GENOMIC DNA]</scope>
    <source>
        <strain evidence="3">cv. Chardonnay</strain>
        <tissue evidence="2">Leaf</tissue>
    </source>
</reference>
<feature type="region of interest" description="Disordered" evidence="1">
    <location>
        <begin position="18"/>
        <end position="48"/>
    </location>
</feature>
<proteinExistence type="predicted"/>
<comment type="caution">
    <text evidence="2">The sequence shown here is derived from an EMBL/GenBank/DDBJ whole genome shotgun (WGS) entry which is preliminary data.</text>
</comment>
<evidence type="ECO:0000313" key="3">
    <source>
        <dbReference type="Proteomes" id="UP000288805"/>
    </source>
</evidence>
<evidence type="ECO:0000313" key="2">
    <source>
        <dbReference type="EMBL" id="RVW69044.1"/>
    </source>
</evidence>
<gene>
    <name evidence="2" type="ORF">CK203_052186</name>
</gene>
<accession>A0A438GA22</accession>